<dbReference type="Pfam" id="PF23562">
    <property type="entry name" value="AMP-binding_C_3"/>
    <property type="match status" value="1"/>
</dbReference>
<dbReference type="InterPro" id="IPR020845">
    <property type="entry name" value="AMP-binding_CS"/>
</dbReference>
<dbReference type="InterPro" id="IPR042099">
    <property type="entry name" value="ANL_N_sf"/>
</dbReference>
<dbReference type="PANTHER" id="PTHR43272">
    <property type="entry name" value="LONG-CHAIN-FATTY-ACID--COA LIGASE"/>
    <property type="match status" value="1"/>
</dbReference>
<dbReference type="CDD" id="cd05907">
    <property type="entry name" value="VL_LC_FACS_like"/>
    <property type="match status" value="1"/>
</dbReference>
<organism evidence="4 5">
    <name type="scientific">Flaviflexus equikiangi</name>
    <dbReference type="NCBI Taxonomy" id="2758573"/>
    <lineage>
        <taxon>Bacteria</taxon>
        <taxon>Bacillati</taxon>
        <taxon>Actinomycetota</taxon>
        <taxon>Actinomycetes</taxon>
        <taxon>Actinomycetales</taxon>
        <taxon>Actinomycetaceae</taxon>
        <taxon>Flaviflexus</taxon>
    </lineage>
</organism>
<dbReference type="PROSITE" id="PS00455">
    <property type="entry name" value="AMP_BINDING"/>
    <property type="match status" value="1"/>
</dbReference>
<evidence type="ECO:0000256" key="2">
    <source>
        <dbReference type="ARBA" id="ARBA00022840"/>
    </source>
</evidence>
<evidence type="ECO:0000256" key="1">
    <source>
        <dbReference type="ARBA" id="ARBA00022741"/>
    </source>
</evidence>
<gene>
    <name evidence="4" type="ORF">JVW63_04265</name>
</gene>
<dbReference type="SUPFAM" id="SSF56801">
    <property type="entry name" value="Acetyl-CoA synthetase-like"/>
    <property type="match status" value="1"/>
</dbReference>
<evidence type="ECO:0000313" key="4">
    <source>
        <dbReference type="EMBL" id="MBM9432913.1"/>
    </source>
</evidence>
<dbReference type="PANTHER" id="PTHR43272:SF33">
    <property type="entry name" value="AMP-BINDING DOMAIN-CONTAINING PROTEIN-RELATED"/>
    <property type="match status" value="1"/>
</dbReference>
<keyword evidence="2" id="KW-0067">ATP-binding</keyword>
<protein>
    <submittedName>
        <fullName evidence="4">AMP-binding protein</fullName>
    </submittedName>
</protein>
<proteinExistence type="predicted"/>
<dbReference type="Pfam" id="PF00501">
    <property type="entry name" value="AMP-binding"/>
    <property type="match status" value="1"/>
</dbReference>
<dbReference type="RefSeq" id="WP_187996294.1">
    <property type="nucleotide sequence ID" value="NZ_JACEXG010000002.1"/>
</dbReference>
<feature type="domain" description="AMP-dependent synthetase/ligase" evidence="3">
    <location>
        <begin position="37"/>
        <end position="435"/>
    </location>
</feature>
<dbReference type="InterPro" id="IPR000873">
    <property type="entry name" value="AMP-dep_synth/lig_dom"/>
</dbReference>
<keyword evidence="5" id="KW-1185">Reference proteome</keyword>
<accession>A0ABS2TFM9</accession>
<dbReference type="EMBL" id="JAFFJS010000002">
    <property type="protein sequence ID" value="MBM9432913.1"/>
    <property type="molecule type" value="Genomic_DNA"/>
</dbReference>
<name>A0ABS2TFM9_9ACTO</name>
<evidence type="ECO:0000259" key="3">
    <source>
        <dbReference type="Pfam" id="PF00501"/>
    </source>
</evidence>
<dbReference type="Proteomes" id="UP000705983">
    <property type="component" value="Unassembled WGS sequence"/>
</dbReference>
<sequence length="609" mass="65991">MTDHSFVAEASTPALVDMAHRRNVTDLLVDRVAIAPEHHAFRIEKQGALVDVTTQAFYDLVTATARGLIAHGVRAGDRLAIHGATGYPWAVADMASFWVGAIVIPVFDSSSPEQVRQMMIDAEVQWAFADSEAKRRTIIDSGLDTERQVTAWDLSDDGIAEVGEAGASIDSATVEERRLSAGLDDTATMVYTSGTEGSPKGVVITHRNLMGQVLNIGADYSEVVHDRGSTLIFLPLAHVLARGLQLICIAAGMTISYEPDPKQAIAALSDIRPTFLVVVPRILEKVRERLAARAEEKKMGWLWRDAERTGIAWGSHLERLQHEPDAAPPRMLSLKKRLYDKLFYSKVRALMGGNIEYLLCGAAPLNASINRLFRGMGLEVVEGYGLTETTAPLTGNRPGHNYAGTVGQPGPGHTVRISPEGEILASGIGVSPGYYRDHHNEGAFVDGFLKTGDLGHLDDEGRLTITGRIRDTVVTAGGKTIAPQGWQARVEENPLVAHAVVVGESRPYPAALIFLDPEEAAKQGISSPDEATETSQVTREDLIARILPSIRLANLSVSAPEQIKRFKVLLSDLNPGGDFVTPTMKLRRSRVIQALSNVIDDLYKNGSSV</sequence>
<keyword evidence="1" id="KW-0547">Nucleotide-binding</keyword>
<dbReference type="Gene3D" id="3.40.50.12780">
    <property type="entry name" value="N-terminal domain of ligase-like"/>
    <property type="match status" value="1"/>
</dbReference>
<reference evidence="5" key="1">
    <citation type="submission" date="2021-02" db="EMBL/GenBank/DDBJ databases">
        <title>Leucobacter sp. CX169.</title>
        <authorList>
            <person name="Cheng Y."/>
        </authorList>
    </citation>
    <scope>NUCLEOTIDE SEQUENCE [LARGE SCALE GENOMIC DNA]</scope>
    <source>
        <strain evidence="5">JY899</strain>
    </source>
</reference>
<evidence type="ECO:0000313" key="5">
    <source>
        <dbReference type="Proteomes" id="UP000705983"/>
    </source>
</evidence>
<comment type="caution">
    <text evidence="4">The sequence shown here is derived from an EMBL/GenBank/DDBJ whole genome shotgun (WGS) entry which is preliminary data.</text>
</comment>